<evidence type="ECO:0000313" key="2">
    <source>
        <dbReference type="Proteomes" id="UP000594042"/>
    </source>
</evidence>
<sequence length="45" mass="5587">MKGYLPDLMFCSKLFQQRNKNKQELLQNVNLKYKFLFEKFKNLRT</sequence>
<protein>
    <submittedName>
        <fullName evidence="1">Uncharacterized protein</fullName>
    </submittedName>
</protein>
<accession>A0A7G1HSB7</accession>
<dbReference type="KEGG" id="copr:Cop2CBH44_09780"/>
<dbReference type="Proteomes" id="UP000594042">
    <property type="component" value="Chromosome"/>
</dbReference>
<keyword evidence="2" id="KW-1185">Reference proteome</keyword>
<proteinExistence type="predicted"/>
<evidence type="ECO:0000313" key="1">
    <source>
        <dbReference type="EMBL" id="BCI62625.1"/>
    </source>
</evidence>
<dbReference type="AlphaFoldDB" id="A0A7G1HSB7"/>
<gene>
    <name evidence="1" type="ORF">Cop2CBH44_09780</name>
</gene>
<organism evidence="1 2">
    <name type="scientific">Coprobacter secundus subsp. similis</name>
    <dbReference type="NCBI Taxonomy" id="2751153"/>
    <lineage>
        <taxon>Bacteria</taxon>
        <taxon>Pseudomonadati</taxon>
        <taxon>Bacteroidota</taxon>
        <taxon>Bacteroidia</taxon>
        <taxon>Bacteroidales</taxon>
        <taxon>Barnesiellaceae</taxon>
        <taxon>Coprobacter</taxon>
    </lineage>
</organism>
<reference evidence="2" key="1">
    <citation type="submission" date="2020-07" db="EMBL/GenBank/DDBJ databases">
        <title>Complete genome sequencing of Coprobacter sp. strain 2CBH44.</title>
        <authorList>
            <person name="Sakamoto M."/>
            <person name="Murakami T."/>
            <person name="Mori H."/>
        </authorList>
    </citation>
    <scope>NUCLEOTIDE SEQUENCE [LARGE SCALE GENOMIC DNA]</scope>
    <source>
        <strain evidence="2">2CBH44</strain>
    </source>
</reference>
<name>A0A7G1HSB7_9BACT</name>
<dbReference type="EMBL" id="AP023322">
    <property type="protein sequence ID" value="BCI62625.1"/>
    <property type="molecule type" value="Genomic_DNA"/>
</dbReference>